<comment type="subcellular location">
    <subcellularLocation>
        <location evidence="1">Cell membrane</location>
        <topology evidence="1">Multi-pass membrane protein</topology>
    </subcellularLocation>
</comment>
<comment type="caution">
    <text evidence="7">The sequence shown here is derived from an EMBL/GenBank/DDBJ whole genome shotgun (WGS) entry which is preliminary data.</text>
</comment>
<dbReference type="AlphaFoldDB" id="A0A6L6YG25"/>
<feature type="transmembrane region" description="Helical" evidence="6">
    <location>
        <begin position="119"/>
        <end position="141"/>
    </location>
</feature>
<dbReference type="PANTHER" id="PTHR47089">
    <property type="entry name" value="ABC TRANSPORTER, PERMEASE PROTEIN"/>
    <property type="match status" value="1"/>
</dbReference>
<feature type="transmembrane region" description="Helical" evidence="6">
    <location>
        <begin position="20"/>
        <end position="41"/>
    </location>
</feature>
<feature type="transmembrane region" description="Helical" evidence="6">
    <location>
        <begin position="326"/>
        <end position="348"/>
    </location>
</feature>
<dbReference type="EMBL" id="WSRP01000012">
    <property type="protein sequence ID" value="MVX56556.1"/>
    <property type="molecule type" value="Genomic_DNA"/>
</dbReference>
<keyword evidence="3 6" id="KW-0812">Transmembrane</keyword>
<keyword evidence="8" id="KW-1185">Reference proteome</keyword>
<sequence>MMNFPIAIYNRERPNRFLAAVSPILAVILTLALGGAIFAMVGKEPLYSLYVFCVEPLLTLRGWGELGVKMTPLILCALGLVVCYRANIWNIGAEGQLIIGALCGGYVALQASPDQSGLFMIWVILASIVGGALYASITAWLRDKCNVNEILVSLMLVYVAELLLSWAVQSPLRDPQGLGFPQSPMFETAATLPIMIPGTRMHWGGGLVVISLFLIWLIMSKMFIGFQVRVAGLAPKASSYAGFSNRAMIYFALLLSGALAGLAGVIEVCGPIGQLTPKISPGYGFAAIIVAFVARLKPVGTVPAAFVMALFYLGGELAQSRLGTPAALTGVFQGLLLFCIMVCDSMIFCRFRWVGFGNWKKEAA</sequence>
<dbReference type="OrthoDB" id="9809785at2"/>
<keyword evidence="2" id="KW-1003">Cell membrane</keyword>
<name>A0A6L6YG25_9BURK</name>
<feature type="transmembrane region" description="Helical" evidence="6">
    <location>
        <begin position="286"/>
        <end position="314"/>
    </location>
</feature>
<dbReference type="InterPro" id="IPR001851">
    <property type="entry name" value="ABC_transp_permease"/>
</dbReference>
<dbReference type="PANTHER" id="PTHR47089:SF1">
    <property type="entry name" value="GUANOSINE ABC TRANSPORTER PERMEASE PROTEIN NUPP"/>
    <property type="match status" value="1"/>
</dbReference>
<dbReference type="CDD" id="cd06580">
    <property type="entry name" value="TM_PBP1_transp_TpRbsC_like"/>
    <property type="match status" value="1"/>
</dbReference>
<gene>
    <name evidence="7" type="ORF">E5987_04945</name>
</gene>
<evidence type="ECO:0000256" key="4">
    <source>
        <dbReference type="ARBA" id="ARBA00022989"/>
    </source>
</evidence>
<proteinExistence type="predicted"/>
<evidence type="ECO:0000313" key="8">
    <source>
        <dbReference type="Proteomes" id="UP000472580"/>
    </source>
</evidence>
<evidence type="ECO:0000256" key="6">
    <source>
        <dbReference type="SAM" id="Phobius"/>
    </source>
</evidence>
<evidence type="ECO:0000313" key="7">
    <source>
        <dbReference type="EMBL" id="MVX56556.1"/>
    </source>
</evidence>
<dbReference type="Proteomes" id="UP000472580">
    <property type="component" value="Unassembled WGS sequence"/>
</dbReference>
<evidence type="ECO:0000256" key="3">
    <source>
        <dbReference type="ARBA" id="ARBA00022692"/>
    </source>
</evidence>
<feature type="transmembrane region" description="Helical" evidence="6">
    <location>
        <begin position="150"/>
        <end position="168"/>
    </location>
</feature>
<protein>
    <submittedName>
        <fullName evidence="7">ABC transporter permease</fullName>
    </submittedName>
</protein>
<dbReference type="Pfam" id="PF02653">
    <property type="entry name" value="BPD_transp_2"/>
    <property type="match status" value="1"/>
</dbReference>
<organism evidence="7 8">
    <name type="scientific">Parasutterella muris</name>
    <dbReference type="NCBI Taxonomy" id="2565572"/>
    <lineage>
        <taxon>Bacteria</taxon>
        <taxon>Pseudomonadati</taxon>
        <taxon>Pseudomonadota</taxon>
        <taxon>Betaproteobacteria</taxon>
        <taxon>Burkholderiales</taxon>
        <taxon>Sutterellaceae</taxon>
        <taxon>Parasutterella</taxon>
    </lineage>
</organism>
<dbReference type="GO" id="GO:0022857">
    <property type="term" value="F:transmembrane transporter activity"/>
    <property type="evidence" value="ECO:0007669"/>
    <property type="project" value="InterPro"/>
</dbReference>
<feature type="transmembrane region" description="Helical" evidence="6">
    <location>
        <begin position="203"/>
        <end position="226"/>
    </location>
</feature>
<keyword evidence="5 6" id="KW-0472">Membrane</keyword>
<feature type="transmembrane region" description="Helical" evidence="6">
    <location>
        <begin position="96"/>
        <end position="113"/>
    </location>
</feature>
<accession>A0A6L6YG25</accession>
<evidence type="ECO:0000256" key="5">
    <source>
        <dbReference type="ARBA" id="ARBA00023136"/>
    </source>
</evidence>
<evidence type="ECO:0000256" key="1">
    <source>
        <dbReference type="ARBA" id="ARBA00004651"/>
    </source>
</evidence>
<dbReference type="GO" id="GO:0005886">
    <property type="term" value="C:plasma membrane"/>
    <property type="evidence" value="ECO:0007669"/>
    <property type="project" value="UniProtKB-SubCell"/>
</dbReference>
<keyword evidence="4 6" id="KW-1133">Transmembrane helix</keyword>
<reference evidence="7 8" key="1">
    <citation type="submission" date="2019-12" db="EMBL/GenBank/DDBJ databases">
        <title>Microbes associate with the intestines of laboratory mice.</title>
        <authorList>
            <person name="Navarre W."/>
            <person name="Wong E."/>
        </authorList>
    </citation>
    <scope>NUCLEOTIDE SEQUENCE [LARGE SCALE GENOMIC DNA]</scope>
    <source>
        <strain evidence="7 8">NM82_D38</strain>
    </source>
</reference>
<feature type="transmembrane region" description="Helical" evidence="6">
    <location>
        <begin position="66"/>
        <end position="84"/>
    </location>
</feature>
<feature type="transmembrane region" description="Helical" evidence="6">
    <location>
        <begin position="247"/>
        <end position="266"/>
    </location>
</feature>
<evidence type="ECO:0000256" key="2">
    <source>
        <dbReference type="ARBA" id="ARBA00022475"/>
    </source>
</evidence>